<keyword evidence="9" id="KW-1185">Reference proteome</keyword>
<keyword evidence="1 4" id="KW-0547">Nucleotide-binding</keyword>
<dbReference type="PANTHER" id="PTHR10695:SF46">
    <property type="entry name" value="BIFUNCTIONAL COENZYME A SYNTHASE-RELATED"/>
    <property type="match status" value="1"/>
</dbReference>
<organism evidence="7 8">
    <name type="scientific">Pseudolactococcus paracarnosus</name>
    <dbReference type="NCBI Taxonomy" id="2749962"/>
    <lineage>
        <taxon>Bacteria</taxon>
        <taxon>Bacillati</taxon>
        <taxon>Bacillota</taxon>
        <taxon>Bacilli</taxon>
        <taxon>Lactobacillales</taxon>
        <taxon>Streptococcaceae</taxon>
        <taxon>Pseudolactococcus</taxon>
    </lineage>
</organism>
<dbReference type="InterPro" id="IPR001977">
    <property type="entry name" value="Depp_CoAkinase"/>
</dbReference>
<accession>A0A7L4WDH9</accession>
<feature type="binding site" evidence="4">
    <location>
        <begin position="12"/>
        <end position="17"/>
    </location>
    <ligand>
        <name>ATP</name>
        <dbReference type="ChEBI" id="CHEBI:30616"/>
    </ligand>
</feature>
<proteinExistence type="inferred from homology"/>
<comment type="similarity">
    <text evidence="4">Belongs to the CoaE family.</text>
</comment>
<reference evidence="7 8" key="1">
    <citation type="submission" date="2016-09" db="EMBL/GenBank/DDBJ databases">
        <title>Lactic acid bacteria from MAP meat Genome sequencing and assembly.</title>
        <authorList>
            <person name="Behr J."/>
            <person name="Hilgarth M."/>
            <person name="Vogel R.F."/>
        </authorList>
    </citation>
    <scope>NUCLEOTIDE SEQUENCE [LARGE SCALE GENOMIC DNA]</scope>
    <source>
        <strain evidence="7 8">TMW21615</strain>
    </source>
</reference>
<dbReference type="NCBIfam" id="TIGR00152">
    <property type="entry name" value="dephospho-CoA kinase"/>
    <property type="match status" value="1"/>
</dbReference>
<keyword evidence="4" id="KW-0963">Cytoplasm</keyword>
<comment type="subcellular location">
    <subcellularLocation>
        <location evidence="4">Cytoplasm</location>
    </subcellularLocation>
</comment>
<dbReference type="InterPro" id="IPR027417">
    <property type="entry name" value="P-loop_NTPase"/>
</dbReference>
<dbReference type="GO" id="GO:0005737">
    <property type="term" value="C:cytoplasm"/>
    <property type="evidence" value="ECO:0007669"/>
    <property type="project" value="UniProtKB-SubCell"/>
</dbReference>
<keyword evidence="2 4" id="KW-0418">Kinase</keyword>
<comment type="catalytic activity">
    <reaction evidence="4">
        <text>3'-dephospho-CoA + ATP = ADP + CoA + H(+)</text>
        <dbReference type="Rhea" id="RHEA:18245"/>
        <dbReference type="ChEBI" id="CHEBI:15378"/>
        <dbReference type="ChEBI" id="CHEBI:30616"/>
        <dbReference type="ChEBI" id="CHEBI:57287"/>
        <dbReference type="ChEBI" id="CHEBI:57328"/>
        <dbReference type="ChEBI" id="CHEBI:456216"/>
        <dbReference type="EC" id="2.7.1.24"/>
    </reaction>
</comment>
<evidence type="ECO:0000313" key="6">
    <source>
        <dbReference type="EMBL" id="MCJ1977913.1"/>
    </source>
</evidence>
<reference evidence="6" key="2">
    <citation type="submission" date="2020-01" db="EMBL/GenBank/DDBJ databases">
        <authorList>
            <person name="Hilgarth M."/>
            <person name="Vogel R.F."/>
        </authorList>
    </citation>
    <scope>NUCLEOTIDE SEQUENCE</scope>
    <source>
        <strain evidence="6">TMW21897</strain>
    </source>
</reference>
<evidence type="ECO:0000256" key="4">
    <source>
        <dbReference type="HAMAP-Rule" id="MF_00376"/>
    </source>
</evidence>
<evidence type="ECO:0000256" key="2">
    <source>
        <dbReference type="ARBA" id="ARBA00022777"/>
    </source>
</evidence>
<keyword evidence="3 4" id="KW-0067">ATP-binding</keyword>
<dbReference type="CDD" id="cd02022">
    <property type="entry name" value="DPCK"/>
    <property type="match status" value="1"/>
</dbReference>
<dbReference type="AlphaFoldDB" id="A0A7L4WDH9"/>
<keyword evidence="4" id="KW-0173">Coenzyme A biosynthesis</keyword>
<name>A0A7L4WDH9_9LACT</name>
<dbReference type="EMBL" id="CP017195">
    <property type="protein sequence ID" value="QDJ27523.1"/>
    <property type="molecule type" value="Genomic_DNA"/>
</dbReference>
<reference evidence="6 9" key="3">
    <citation type="journal article" date="2022" name="Microbiol. Res.">
        <title>Comparative genome analysis, predicted lifestyle and antimicrobial strategies of Lactococcus carnosus and Lactococcus paracarnosus isolated from meat.</title>
        <authorList>
            <person name="Werum V."/>
            <person name="Ehrmann M."/>
            <person name="Vogel R."/>
            <person name="Hilgarth M."/>
        </authorList>
    </citation>
    <scope>NUCLEOTIDE SEQUENCE [LARGE SCALE GENOMIC DNA]</scope>
    <source>
        <strain evidence="6 9">TMW21897</strain>
    </source>
</reference>
<dbReference type="KEGG" id="lpaa:BHS01_02610"/>
<sequence>MKKIIGITGGIASGKSTVTSFLTSRGYEVIDADAVVRELQQIGGALYVAIRDTFGPTYFLSDGELDRITFGQVIFSNPKMRAQLSMLQDKLIRDALFEKCQASQSDLVFMDIPLLFEKNYTGFDEIWLVYVPKQIQLARLMKRNNLSQADALLRIDSQMPIDEKCTLATRIIDNCDTIDTLESQLTTIISEI</sequence>
<evidence type="ECO:0000313" key="9">
    <source>
        <dbReference type="Proteomes" id="UP001522462"/>
    </source>
</evidence>
<gene>
    <name evidence="4" type="primary">coaE</name>
    <name evidence="7" type="ORF">BHS01_02610</name>
    <name evidence="6" type="ORF">GYN19_08085</name>
</gene>
<dbReference type="SUPFAM" id="SSF52540">
    <property type="entry name" value="P-loop containing nucleoside triphosphate hydrolases"/>
    <property type="match status" value="1"/>
</dbReference>
<dbReference type="GO" id="GO:0015937">
    <property type="term" value="P:coenzyme A biosynthetic process"/>
    <property type="evidence" value="ECO:0007669"/>
    <property type="project" value="UniProtKB-UniRule"/>
</dbReference>
<comment type="pathway">
    <text evidence="4">Cofactor biosynthesis; coenzyme A biosynthesis; CoA from (R)-pantothenate: step 5/5.</text>
</comment>
<dbReference type="HAMAP" id="MF_00376">
    <property type="entry name" value="Dephospho_CoA_kinase"/>
    <property type="match status" value="1"/>
</dbReference>
<dbReference type="GO" id="GO:0004140">
    <property type="term" value="F:dephospho-CoA kinase activity"/>
    <property type="evidence" value="ECO:0007669"/>
    <property type="project" value="UniProtKB-UniRule"/>
</dbReference>
<keyword evidence="4 6" id="KW-0808">Transferase</keyword>
<dbReference type="EC" id="2.7.1.24" evidence="4 5"/>
<dbReference type="GO" id="GO:0005524">
    <property type="term" value="F:ATP binding"/>
    <property type="evidence" value="ECO:0007669"/>
    <property type="project" value="UniProtKB-UniRule"/>
</dbReference>
<evidence type="ECO:0000313" key="8">
    <source>
        <dbReference type="Proteomes" id="UP000516280"/>
    </source>
</evidence>
<comment type="function">
    <text evidence="4">Catalyzes the phosphorylation of the 3'-hydroxyl group of dephosphocoenzyme A to form coenzyme A.</text>
</comment>
<dbReference type="UniPathway" id="UPA00241">
    <property type="reaction ID" value="UER00356"/>
</dbReference>
<dbReference type="Proteomes" id="UP000516280">
    <property type="component" value="Chromosome"/>
</dbReference>
<evidence type="ECO:0000256" key="5">
    <source>
        <dbReference type="NCBIfam" id="TIGR00152"/>
    </source>
</evidence>
<protein>
    <recommendedName>
        <fullName evidence="4 5">Dephospho-CoA kinase</fullName>
        <ecNumber evidence="4 5">2.7.1.24</ecNumber>
    </recommendedName>
    <alternativeName>
        <fullName evidence="4">Dephosphocoenzyme A kinase</fullName>
    </alternativeName>
</protein>
<evidence type="ECO:0000256" key="3">
    <source>
        <dbReference type="ARBA" id="ARBA00022840"/>
    </source>
</evidence>
<evidence type="ECO:0000256" key="1">
    <source>
        <dbReference type="ARBA" id="ARBA00022741"/>
    </source>
</evidence>
<dbReference type="PANTHER" id="PTHR10695">
    <property type="entry name" value="DEPHOSPHO-COA KINASE-RELATED"/>
    <property type="match status" value="1"/>
</dbReference>
<evidence type="ECO:0000313" key="7">
    <source>
        <dbReference type="EMBL" id="QDJ27523.1"/>
    </source>
</evidence>
<dbReference type="Gene3D" id="3.40.50.300">
    <property type="entry name" value="P-loop containing nucleotide triphosphate hydrolases"/>
    <property type="match status" value="1"/>
</dbReference>
<dbReference type="Proteomes" id="UP001522462">
    <property type="component" value="Unassembled WGS sequence"/>
</dbReference>
<dbReference type="Pfam" id="PF01121">
    <property type="entry name" value="CoaE"/>
    <property type="match status" value="1"/>
</dbReference>
<dbReference type="RefSeq" id="WP_109835003.1">
    <property type="nucleotide sequence ID" value="NZ_CP017195.1"/>
</dbReference>
<dbReference type="EMBL" id="JAAEDA010000012">
    <property type="protein sequence ID" value="MCJ1977913.1"/>
    <property type="molecule type" value="Genomic_DNA"/>
</dbReference>
<dbReference type="PROSITE" id="PS51219">
    <property type="entry name" value="DPCK"/>
    <property type="match status" value="1"/>
</dbReference>